<dbReference type="AlphaFoldDB" id="A0A6J4K2T5"/>
<dbReference type="InterPro" id="IPR017853">
    <property type="entry name" value="GH"/>
</dbReference>
<proteinExistence type="predicted"/>
<gene>
    <name evidence="1" type="ORF">AVDCRST_MAG63-4887</name>
</gene>
<organism evidence="1">
    <name type="scientific">uncultured Armatimonadetes bacterium</name>
    <dbReference type="NCBI Taxonomy" id="157466"/>
    <lineage>
        <taxon>Bacteria</taxon>
        <taxon>Bacillati</taxon>
        <taxon>Armatimonadota</taxon>
        <taxon>environmental samples</taxon>
    </lineage>
</organism>
<accession>A0A6J4K2T5</accession>
<dbReference type="SUPFAM" id="SSF51445">
    <property type="entry name" value="(Trans)glycosidases"/>
    <property type="match status" value="1"/>
</dbReference>
<evidence type="ECO:0000313" key="1">
    <source>
        <dbReference type="EMBL" id="CAA9294390.1"/>
    </source>
</evidence>
<sequence length="474" mass="53144">MSTLAPIRVAPGGRYFETFDNQPFLFIGANDAVPWPGLEGLYRRRDLDGVDAYLHGLADSGVTVLRLMLEYAHREGRYFERPAGRFNPAMVRLWDDLFARCEQHGLRVLLAPWDNFWMSRRWNRHPYNRENGGPAVSSHSFFTDDAVIDATINRLRFVVERWGGSGVLAAWDLFNEIHPYWGGTPAQQGDVIARISDAIRAAEETAWGFSRPQTVSVFGPDPGPDYEDLIFRHPGLDFATTHIYQGAIDYPGDTVSPALEMANWVRFALARTPPGRPFTDSEHGPIHLFNDHRKTLPEDFDDEYERHLMWAHLATGGAGSGMRWPARHPHVLTPGMLQALRGLSAFTRLIDWRHFTPRDASADVCVGGAPHVYAFGCHDGRQAVLWLLRDRPAGHAGPLPARSPLHDVPLSLRGLVPGTYHVDLWNTIEARAGGCVGAEVAEDGTLRIVLPMLGNDLALAVRRIDDRIDVRFRF</sequence>
<reference evidence="1" key="1">
    <citation type="submission" date="2020-02" db="EMBL/GenBank/DDBJ databases">
        <authorList>
            <person name="Meier V. D."/>
        </authorList>
    </citation>
    <scope>NUCLEOTIDE SEQUENCE</scope>
    <source>
        <strain evidence="1">AVDCRST_MAG63</strain>
    </source>
</reference>
<protein>
    <submittedName>
        <fullName evidence="1">Uncharacterized protein</fullName>
    </submittedName>
</protein>
<dbReference type="Gene3D" id="3.20.20.80">
    <property type="entry name" value="Glycosidases"/>
    <property type="match status" value="1"/>
</dbReference>
<name>A0A6J4K2T5_9BACT</name>
<dbReference type="EMBL" id="CADCTO010000651">
    <property type="protein sequence ID" value="CAA9294390.1"/>
    <property type="molecule type" value="Genomic_DNA"/>
</dbReference>